<proteinExistence type="predicted"/>
<dbReference type="AlphaFoldDB" id="A0AAI8YZ72"/>
<dbReference type="EMBL" id="CAVMBE010000026">
    <property type="protein sequence ID" value="CAK4018840.1"/>
    <property type="molecule type" value="Genomic_DNA"/>
</dbReference>
<keyword evidence="2" id="KW-1185">Reference proteome</keyword>
<evidence type="ECO:0000313" key="1">
    <source>
        <dbReference type="EMBL" id="CAK4018840.1"/>
    </source>
</evidence>
<gene>
    <name evidence="1" type="ORF">LECACI_7A004676</name>
</gene>
<comment type="caution">
    <text evidence="1">The sequence shown here is derived from an EMBL/GenBank/DDBJ whole genome shotgun (WGS) entry which is preliminary data.</text>
</comment>
<protein>
    <submittedName>
        <fullName evidence="1">Uncharacterized protein</fullName>
    </submittedName>
</protein>
<organism evidence="1 2">
    <name type="scientific">Lecanosticta acicola</name>
    <dbReference type="NCBI Taxonomy" id="111012"/>
    <lineage>
        <taxon>Eukaryota</taxon>
        <taxon>Fungi</taxon>
        <taxon>Dikarya</taxon>
        <taxon>Ascomycota</taxon>
        <taxon>Pezizomycotina</taxon>
        <taxon>Dothideomycetes</taxon>
        <taxon>Dothideomycetidae</taxon>
        <taxon>Mycosphaerellales</taxon>
        <taxon>Mycosphaerellaceae</taxon>
        <taxon>Lecanosticta</taxon>
    </lineage>
</organism>
<evidence type="ECO:0000313" key="2">
    <source>
        <dbReference type="Proteomes" id="UP001296104"/>
    </source>
</evidence>
<sequence length="248" mass="26950">MIAYAAAVPPPQLKTQDDRTFFNNMRCGAINFLVTAFLPQPHATAFCSAYLQVPEQTSTFTSTIAMSTFTVIETNSQIVPTLTRTVSETVTSTSTTTIDLWTGKPACTAVPDFAWAREWRGWKSSQPRGLLERACSCLSIPTSTKYLIATTTARPTATNTAGLTGITEITSTSTVTVVEAQTKYIFLVDPPQKPTVSQGSDVYETKDEAMISVMGLEAGQGARLNTSGGSARLLRERVQKWDIFKQAL</sequence>
<dbReference type="Proteomes" id="UP001296104">
    <property type="component" value="Unassembled WGS sequence"/>
</dbReference>
<name>A0AAI8YZ72_9PEZI</name>
<accession>A0AAI8YZ72</accession>
<reference evidence="1" key="1">
    <citation type="submission" date="2023-11" db="EMBL/GenBank/DDBJ databases">
        <authorList>
            <person name="Alioto T."/>
            <person name="Alioto T."/>
            <person name="Gomez Garrido J."/>
        </authorList>
    </citation>
    <scope>NUCLEOTIDE SEQUENCE</scope>
</reference>